<sequence>MSQEFFQEVVNDLEKLLTTEKGYDVIIYAGENENIRELHAHSDILCTRSQYFSTAFSNELAEKKDGKFIFKKPNLSPQLFKIILRFIYCGKIDLKELQGPEVLKLLIVVDEFNIQSLISYIQNYLIKNQDEFLQQDPRGILEAVYQHESFTDLWNYCLEKICQEPKILFESDKFTSLKAPLLKLLLEKDYLDLDEIFIWESLLKWGLAQNPSISKDITKWNKEDITIIERTLHGLIPLVRFYHISSDDFLDKIYPLKKLLPKDLTKDLVEFYIAPNRKPNIVEIQSPRIPKHICDYDSILIKNHHFAVFASWIDKKNNLLHYNMKNIPYNFDLLYRVSRDSNTPATYHAKCDNKGPTIVVVKISNSEKIVGGYNPLIWISTNQVKSTNDSFIYLFTDGTDTKSAKVSYSNGDNYSIRNLAPYGPGFGQGSDLICRNDGQCYSFPSNSYPKIDGIPGGIFPIDDYEVFEVIKK</sequence>
<dbReference type="Pfam" id="PF00651">
    <property type="entry name" value="BTB"/>
    <property type="match status" value="1"/>
</dbReference>
<dbReference type="SMART" id="SM00225">
    <property type="entry name" value="BTB"/>
    <property type="match status" value="1"/>
</dbReference>
<dbReference type="SUPFAM" id="SSF54695">
    <property type="entry name" value="POZ domain"/>
    <property type="match status" value="1"/>
</dbReference>
<dbReference type="EMBL" id="KI294576">
    <property type="protein sequence ID" value="ESA04102.1"/>
    <property type="molecule type" value="Genomic_DNA"/>
</dbReference>
<evidence type="ECO:0000313" key="3">
    <source>
        <dbReference type="EMBL" id="ESA04102.1"/>
    </source>
</evidence>
<dbReference type="InterPro" id="IPR006571">
    <property type="entry name" value="TLDc_dom"/>
</dbReference>
<protein>
    <recommendedName>
        <fullName evidence="4">Btb/poz domain-containing protein 19-like</fullName>
    </recommendedName>
</protein>
<evidence type="ECO:0000259" key="2">
    <source>
        <dbReference type="PROSITE" id="PS51886"/>
    </source>
</evidence>
<proteinExistence type="predicted"/>
<evidence type="ECO:0000259" key="1">
    <source>
        <dbReference type="PROSITE" id="PS50097"/>
    </source>
</evidence>
<dbReference type="PANTHER" id="PTHR24410">
    <property type="entry name" value="HL07962P-RELATED"/>
    <property type="match status" value="1"/>
</dbReference>
<dbReference type="AlphaFoldDB" id="U9T9L9"/>
<gene>
    <name evidence="3" type="ORF">GLOINDRAFT_4923</name>
</gene>
<accession>U9T9L9</accession>
<dbReference type="Gene3D" id="1.25.40.420">
    <property type="match status" value="1"/>
</dbReference>
<dbReference type="PANTHER" id="PTHR24410:SF23">
    <property type="entry name" value="BTB DOMAIN-CONTAINING PROTEIN-RELATED"/>
    <property type="match status" value="1"/>
</dbReference>
<feature type="domain" description="BTB" evidence="1">
    <location>
        <begin position="23"/>
        <end position="96"/>
    </location>
</feature>
<dbReference type="Gene3D" id="3.30.710.10">
    <property type="entry name" value="Potassium Channel Kv1.1, Chain A"/>
    <property type="match status" value="1"/>
</dbReference>
<dbReference type="CDD" id="cd18186">
    <property type="entry name" value="BTB_POZ_ZBTB_KLHL-like"/>
    <property type="match status" value="1"/>
</dbReference>
<reference evidence="3" key="1">
    <citation type="submission" date="2013-07" db="EMBL/GenBank/DDBJ databases">
        <title>The genome of an arbuscular mycorrhizal fungus provides insights into the evolution of the oldest plant symbiosis.</title>
        <authorList>
            <consortium name="DOE Joint Genome Institute"/>
            <person name="Tisserant E."/>
            <person name="Malbreil M."/>
            <person name="Kuo A."/>
            <person name="Kohler A."/>
            <person name="Symeonidi A."/>
            <person name="Balestrini R."/>
            <person name="Charron P."/>
            <person name="Duensing N."/>
            <person name="Frei-dit-Frey N."/>
            <person name="Gianinazzi-Pearson V."/>
            <person name="Gilbert B."/>
            <person name="Handa Y."/>
            <person name="Hijri M."/>
            <person name="Kaul R."/>
            <person name="Kawaguchi M."/>
            <person name="Krajinski F."/>
            <person name="Lammers P."/>
            <person name="Lapierre D."/>
            <person name="Masclaux F.G."/>
            <person name="Murat C."/>
            <person name="Morin E."/>
            <person name="Ndikumana S."/>
            <person name="Pagni M."/>
            <person name="Petitpierre D."/>
            <person name="Requena N."/>
            <person name="Rosikiewicz P."/>
            <person name="Riley R."/>
            <person name="Saito K."/>
            <person name="San Clemente H."/>
            <person name="Shapiro H."/>
            <person name="van Tuinen D."/>
            <person name="Becard G."/>
            <person name="Bonfante P."/>
            <person name="Paszkowski U."/>
            <person name="Shachar-Hill Y."/>
            <person name="Young J.P."/>
            <person name="Sanders I.R."/>
            <person name="Henrissat B."/>
            <person name="Rensing S.A."/>
            <person name="Grigoriev I.V."/>
            <person name="Corradi N."/>
            <person name="Roux C."/>
            <person name="Martin F."/>
        </authorList>
    </citation>
    <scope>NUCLEOTIDE SEQUENCE</scope>
    <source>
        <strain evidence="3">DAOM 197198</strain>
    </source>
</reference>
<dbReference type="InterPro" id="IPR011333">
    <property type="entry name" value="SKP1/BTB/POZ_sf"/>
</dbReference>
<dbReference type="Pfam" id="PF07534">
    <property type="entry name" value="TLD"/>
    <property type="match status" value="1"/>
</dbReference>
<feature type="domain" description="TLDc" evidence="2">
    <location>
        <begin position="299"/>
        <end position="470"/>
    </location>
</feature>
<dbReference type="InterPro" id="IPR051481">
    <property type="entry name" value="BTB-POZ/Galectin-3-binding"/>
</dbReference>
<organism evidence="3">
    <name type="scientific">Rhizophagus irregularis (strain DAOM 181602 / DAOM 197198 / MUCL 43194)</name>
    <name type="common">Arbuscular mycorrhizal fungus</name>
    <name type="synonym">Glomus intraradices</name>
    <dbReference type="NCBI Taxonomy" id="747089"/>
    <lineage>
        <taxon>Eukaryota</taxon>
        <taxon>Fungi</taxon>
        <taxon>Fungi incertae sedis</taxon>
        <taxon>Mucoromycota</taxon>
        <taxon>Glomeromycotina</taxon>
        <taxon>Glomeromycetes</taxon>
        <taxon>Glomerales</taxon>
        <taxon>Glomeraceae</taxon>
        <taxon>Rhizophagus</taxon>
    </lineage>
</organism>
<dbReference type="PROSITE" id="PS50097">
    <property type="entry name" value="BTB"/>
    <property type="match status" value="1"/>
</dbReference>
<dbReference type="PROSITE" id="PS51886">
    <property type="entry name" value="TLDC"/>
    <property type="match status" value="1"/>
</dbReference>
<name>U9T9L9_RHIID</name>
<dbReference type="InterPro" id="IPR000210">
    <property type="entry name" value="BTB/POZ_dom"/>
</dbReference>
<dbReference type="eggNOG" id="KOG2075">
    <property type="taxonomic scope" value="Eukaryota"/>
</dbReference>
<evidence type="ECO:0008006" key="4">
    <source>
        <dbReference type="Google" id="ProtNLM"/>
    </source>
</evidence>
<dbReference type="VEuPathDB" id="FungiDB:RhiirFUN_002795"/>
<dbReference type="HOGENOM" id="CLU_021542_0_1_1"/>